<dbReference type="Proteomes" id="UP000050517">
    <property type="component" value="Unassembled WGS sequence"/>
</dbReference>
<evidence type="ECO:0000313" key="1">
    <source>
        <dbReference type="EMBL" id="KQB85641.1"/>
    </source>
</evidence>
<keyword evidence="2" id="KW-1185">Reference proteome</keyword>
<dbReference type="EMBL" id="LKST01000001">
    <property type="protein sequence ID" value="KQB85641.1"/>
    <property type="molecule type" value="Genomic_DNA"/>
</dbReference>
<dbReference type="STRING" id="1544416.Cocul_00788"/>
<dbReference type="RefSeq" id="WP_055121946.1">
    <property type="nucleotide sequence ID" value="NZ_LKST01000001.1"/>
</dbReference>
<gene>
    <name evidence="1" type="ORF">Cocul_00788</name>
</gene>
<name>A0A0Q0UCJ5_9CORY</name>
<organism evidence="1 2">
    <name type="scientific">Corynebacterium oculi</name>
    <dbReference type="NCBI Taxonomy" id="1544416"/>
    <lineage>
        <taxon>Bacteria</taxon>
        <taxon>Bacillati</taxon>
        <taxon>Actinomycetota</taxon>
        <taxon>Actinomycetes</taxon>
        <taxon>Mycobacteriales</taxon>
        <taxon>Corynebacteriaceae</taxon>
        <taxon>Corynebacterium</taxon>
    </lineage>
</organism>
<dbReference type="PATRIC" id="fig|1544416.3.peg.791"/>
<sequence>MLYLAPEQWRAAMSAHEQRADALTREHRARRRRQEKHPVFDFLFDYYQVRPGQLRRWHPGLGTALRGPAPHAQWKDYCGTDAVGVDTQAFMRRRGEGVAKIGELLTRSARRPAHFDCFGLHEWAMVYHGTPRHDLPLRLGATGTNEVVESHQLRCTHYDAFRFFTPPARPLNLTVLSRKKQVEHDQCGCVHATMDLYKWAHKLGPLVPGRVLLDAFVLARSARVLDMEASPYDVRGLGFGVVPIETTEGKAEYVRRQRELARSAQPIREALVEIIDRVKEAKLLAKSETT</sequence>
<comment type="caution">
    <text evidence="1">The sequence shown here is derived from an EMBL/GenBank/DDBJ whole genome shotgun (WGS) entry which is preliminary data.</text>
</comment>
<dbReference type="OrthoDB" id="9790578at2"/>
<protein>
    <recommendedName>
        <fullName evidence="3">3-methyladenine DNA glycosylase</fullName>
    </recommendedName>
</protein>
<reference evidence="1 2" key="1">
    <citation type="submission" date="2015-10" db="EMBL/GenBank/DDBJ databases">
        <title>Corynebacteirum lowii and Corynebacterium oculi species nova, derived from human clinical disease and and emended description of Corynebacterium mastiditis.</title>
        <authorList>
            <person name="Bernard K."/>
            <person name="Pacheco A.L."/>
            <person name="Mcdougall C."/>
            <person name="Burtx T."/>
            <person name="Weibe D."/>
            <person name="Tyler S."/>
            <person name="Olson A.B."/>
            <person name="Cnockaert M."/>
            <person name="Eguchi H."/>
            <person name="Kuwahara T."/>
            <person name="Nakayama-Imaohji H."/>
            <person name="Boudewijins M."/>
            <person name="Van Hoecke F."/>
            <person name="Bernier A.-M."/>
            <person name="Vandamme P."/>
        </authorList>
    </citation>
    <scope>NUCLEOTIDE SEQUENCE [LARGE SCALE GENOMIC DNA]</scope>
    <source>
        <strain evidence="1 2">NML 130210</strain>
    </source>
</reference>
<accession>A0A0Q0UCJ5</accession>
<dbReference type="AlphaFoldDB" id="A0A0Q0UCJ5"/>
<evidence type="ECO:0000313" key="2">
    <source>
        <dbReference type="Proteomes" id="UP000050517"/>
    </source>
</evidence>
<proteinExistence type="predicted"/>
<evidence type="ECO:0008006" key="3">
    <source>
        <dbReference type="Google" id="ProtNLM"/>
    </source>
</evidence>